<evidence type="ECO:0000256" key="4">
    <source>
        <dbReference type="ARBA" id="ARBA00022840"/>
    </source>
</evidence>
<dbReference type="InterPro" id="IPR013563">
    <property type="entry name" value="Oligopep_ABC_C"/>
</dbReference>
<accession>A0ABY0KSI9</accession>
<dbReference type="EMBL" id="FMCQ01000009">
    <property type="protein sequence ID" value="SCF06534.1"/>
    <property type="molecule type" value="Genomic_DNA"/>
</dbReference>
<dbReference type="PROSITE" id="PS50893">
    <property type="entry name" value="ABC_TRANSPORTER_2"/>
    <property type="match status" value="1"/>
</dbReference>
<dbReference type="CDD" id="cd03257">
    <property type="entry name" value="ABC_NikE_OppD_transporters"/>
    <property type="match status" value="1"/>
</dbReference>
<protein>
    <submittedName>
        <fullName evidence="6">Oligopeptide transport system ATP-binding protein</fullName>
    </submittedName>
</protein>
<dbReference type="GeneID" id="93472434"/>
<dbReference type="SUPFAM" id="SSF52540">
    <property type="entry name" value="P-loop containing nucleoside triphosphate hydrolases"/>
    <property type="match status" value="1"/>
</dbReference>
<evidence type="ECO:0000256" key="3">
    <source>
        <dbReference type="ARBA" id="ARBA00022741"/>
    </source>
</evidence>
<organism evidence="6 7">
    <name type="scientific">Micromonospora tulbaghiae</name>
    <dbReference type="NCBI Taxonomy" id="479978"/>
    <lineage>
        <taxon>Bacteria</taxon>
        <taxon>Bacillati</taxon>
        <taxon>Actinomycetota</taxon>
        <taxon>Actinomycetes</taxon>
        <taxon>Micromonosporales</taxon>
        <taxon>Micromonosporaceae</taxon>
        <taxon>Micromonospora</taxon>
    </lineage>
</organism>
<evidence type="ECO:0000313" key="6">
    <source>
        <dbReference type="EMBL" id="SCF06534.1"/>
    </source>
</evidence>
<dbReference type="InterPro" id="IPR003439">
    <property type="entry name" value="ABC_transporter-like_ATP-bd"/>
</dbReference>
<dbReference type="InterPro" id="IPR027417">
    <property type="entry name" value="P-loop_NTPase"/>
</dbReference>
<dbReference type="RefSeq" id="WP_091426196.1">
    <property type="nucleotide sequence ID" value="NZ_FMCQ01000009.1"/>
</dbReference>
<comment type="similarity">
    <text evidence="1">Belongs to the ABC transporter superfamily.</text>
</comment>
<dbReference type="GO" id="GO:0005524">
    <property type="term" value="F:ATP binding"/>
    <property type="evidence" value="ECO:0007669"/>
    <property type="project" value="UniProtKB-KW"/>
</dbReference>
<name>A0ABY0KSI9_9ACTN</name>
<dbReference type="PANTHER" id="PTHR43776:SF7">
    <property type="entry name" value="D,D-DIPEPTIDE TRANSPORT ATP-BINDING PROTEIN DDPF-RELATED"/>
    <property type="match status" value="1"/>
</dbReference>
<evidence type="ECO:0000256" key="2">
    <source>
        <dbReference type="ARBA" id="ARBA00022448"/>
    </source>
</evidence>
<dbReference type="Pfam" id="PF08352">
    <property type="entry name" value="oligo_HPY"/>
    <property type="match status" value="1"/>
</dbReference>
<keyword evidence="3" id="KW-0547">Nucleotide-binding</keyword>
<keyword evidence="2" id="KW-0813">Transport</keyword>
<dbReference type="PANTHER" id="PTHR43776">
    <property type="entry name" value="TRANSPORT ATP-BINDING PROTEIN"/>
    <property type="match status" value="1"/>
</dbReference>
<evidence type="ECO:0000259" key="5">
    <source>
        <dbReference type="PROSITE" id="PS50893"/>
    </source>
</evidence>
<dbReference type="Proteomes" id="UP000199405">
    <property type="component" value="Unassembled WGS sequence"/>
</dbReference>
<gene>
    <name evidence="6" type="ORF">GA0070562_5750</name>
</gene>
<evidence type="ECO:0000313" key="7">
    <source>
        <dbReference type="Proteomes" id="UP000199405"/>
    </source>
</evidence>
<feature type="domain" description="ABC transporter" evidence="5">
    <location>
        <begin position="6"/>
        <end position="258"/>
    </location>
</feature>
<keyword evidence="4 6" id="KW-0067">ATP-binding</keyword>
<evidence type="ECO:0000256" key="1">
    <source>
        <dbReference type="ARBA" id="ARBA00005417"/>
    </source>
</evidence>
<sequence length="338" mass="37400">MTENIIEVRDLVKHYPVTRGVVFKKTIGQVKAVDGVSFELKAGETLGVVGESGCGKSTLARVLMNLEKPTGGQVLYKGQDISKLSGGALRRLRRQIQLVMQDPYTSLNPRMTVGDLIGEPFEIHPEVAPRGSRRSKVKELLDLVGLNPEHINRYPHQFSGGQRQRIGIARALALRPEVIVCDEPVSALDVSIQAQVMNLLEKLQAEFGLSYVFIAHDLSVVRHLSDRVAVMYLGKMVEIGTEDEIYERPTHPYTQALLSAVPVPDPTVRQSKAIIRLQGDVPSPVSPPSGCRFRTRCWKAQDICAQEVPLLQIRPGSDHPSACHFAEKREIVVTHEVA</sequence>
<dbReference type="InterPro" id="IPR017871">
    <property type="entry name" value="ABC_transporter-like_CS"/>
</dbReference>
<dbReference type="SMART" id="SM00382">
    <property type="entry name" value="AAA"/>
    <property type="match status" value="1"/>
</dbReference>
<dbReference type="InterPro" id="IPR050319">
    <property type="entry name" value="ABC_transp_ATP-bind"/>
</dbReference>
<proteinExistence type="inferred from homology"/>
<dbReference type="InterPro" id="IPR003593">
    <property type="entry name" value="AAA+_ATPase"/>
</dbReference>
<dbReference type="Pfam" id="PF00005">
    <property type="entry name" value="ABC_tran"/>
    <property type="match status" value="1"/>
</dbReference>
<dbReference type="NCBIfam" id="NF008453">
    <property type="entry name" value="PRK11308.1"/>
    <property type="match status" value="1"/>
</dbReference>
<dbReference type="NCBIfam" id="TIGR01727">
    <property type="entry name" value="oligo_HPY"/>
    <property type="match status" value="1"/>
</dbReference>
<keyword evidence="7" id="KW-1185">Reference proteome</keyword>
<dbReference type="PROSITE" id="PS00211">
    <property type="entry name" value="ABC_TRANSPORTER_1"/>
    <property type="match status" value="1"/>
</dbReference>
<comment type="caution">
    <text evidence="6">The sequence shown here is derived from an EMBL/GenBank/DDBJ whole genome shotgun (WGS) entry which is preliminary data.</text>
</comment>
<dbReference type="Gene3D" id="3.40.50.300">
    <property type="entry name" value="P-loop containing nucleotide triphosphate hydrolases"/>
    <property type="match status" value="1"/>
</dbReference>
<reference evidence="6 7" key="1">
    <citation type="submission" date="2016-06" db="EMBL/GenBank/DDBJ databases">
        <authorList>
            <person name="Varghese N."/>
            <person name="Submissions Spin"/>
        </authorList>
    </citation>
    <scope>NUCLEOTIDE SEQUENCE [LARGE SCALE GENOMIC DNA]</scope>
    <source>
        <strain evidence="6 7">DSM 45142</strain>
    </source>
</reference>